<feature type="transmembrane region" description="Helical" evidence="2">
    <location>
        <begin position="39"/>
        <end position="60"/>
    </location>
</feature>
<dbReference type="AlphaFoldDB" id="A0AAE3ZYW8"/>
<evidence type="ECO:0000313" key="4">
    <source>
        <dbReference type="Proteomes" id="UP001183629"/>
    </source>
</evidence>
<protein>
    <submittedName>
        <fullName evidence="3">Uncharacterized protein</fullName>
    </submittedName>
</protein>
<keyword evidence="2" id="KW-1133">Transmembrane helix</keyword>
<keyword evidence="4" id="KW-1185">Reference proteome</keyword>
<reference evidence="3 4" key="1">
    <citation type="submission" date="2023-07" db="EMBL/GenBank/DDBJ databases">
        <title>Sequencing the genomes of 1000 actinobacteria strains.</title>
        <authorList>
            <person name="Klenk H.-P."/>
        </authorList>
    </citation>
    <scope>NUCLEOTIDE SEQUENCE [LARGE SCALE GENOMIC DNA]</scope>
    <source>
        <strain evidence="3 4">DSM 44711</strain>
    </source>
</reference>
<evidence type="ECO:0000256" key="2">
    <source>
        <dbReference type="SAM" id="Phobius"/>
    </source>
</evidence>
<keyword evidence="2" id="KW-0472">Membrane</keyword>
<keyword evidence="2" id="KW-0812">Transmembrane</keyword>
<accession>A0AAE3ZYW8</accession>
<feature type="region of interest" description="Disordered" evidence="1">
    <location>
        <begin position="264"/>
        <end position="342"/>
    </location>
</feature>
<comment type="caution">
    <text evidence="3">The sequence shown here is derived from an EMBL/GenBank/DDBJ whole genome shotgun (WGS) entry which is preliminary data.</text>
</comment>
<sequence length="342" mass="37219">MRWRFPTAVLLIWSMMLVGGGMLAFIWSSSNPANAAQVVGTVVGVLMLVGGGVTATWRWAGVAVEKLKAKADARTAETAARVAVVDRLARGAQSGLLPLMGNVALETLGVRRPRHGADGSDRQLAYTRRHRMDSFLHAALTEHVFVLVHGPSAAGKSRSVAEAARTLFGKLRVLVPQIEPNALQLMFESDTITPGAIVWLDDLDRHIDSGVTAAILERIISIDDVRVIATLRSAAYEQIRPAGALRTPGRDVLDLIPHQALVPFEEWDQSDRDEASRQGHARRGGAGPPPPSNAAAARWRTRSSVPRAPWPPARCRRPNPQDPDPPRVRTPAAHPYARREPR</sequence>
<proteinExistence type="predicted"/>
<organism evidence="3 4">
    <name type="scientific">Catenuloplanes niger</name>
    <dbReference type="NCBI Taxonomy" id="587534"/>
    <lineage>
        <taxon>Bacteria</taxon>
        <taxon>Bacillati</taxon>
        <taxon>Actinomycetota</taxon>
        <taxon>Actinomycetes</taxon>
        <taxon>Micromonosporales</taxon>
        <taxon>Micromonosporaceae</taxon>
        <taxon>Catenuloplanes</taxon>
    </lineage>
</organism>
<dbReference type="SUPFAM" id="SSF52540">
    <property type="entry name" value="P-loop containing nucleoside triphosphate hydrolases"/>
    <property type="match status" value="1"/>
</dbReference>
<feature type="transmembrane region" description="Helical" evidence="2">
    <location>
        <begin position="7"/>
        <end position="27"/>
    </location>
</feature>
<name>A0AAE3ZYW8_9ACTN</name>
<evidence type="ECO:0000256" key="1">
    <source>
        <dbReference type="SAM" id="MobiDB-lite"/>
    </source>
</evidence>
<dbReference type="EMBL" id="JAVDYC010000001">
    <property type="protein sequence ID" value="MDR7327470.1"/>
    <property type="molecule type" value="Genomic_DNA"/>
</dbReference>
<dbReference type="RefSeq" id="WP_310424822.1">
    <property type="nucleotide sequence ID" value="NZ_JAVDYC010000001.1"/>
</dbReference>
<gene>
    <name evidence="3" type="ORF">J2S44_007720</name>
</gene>
<dbReference type="InterPro" id="IPR027417">
    <property type="entry name" value="P-loop_NTPase"/>
</dbReference>
<dbReference type="Proteomes" id="UP001183629">
    <property type="component" value="Unassembled WGS sequence"/>
</dbReference>
<evidence type="ECO:0000313" key="3">
    <source>
        <dbReference type="EMBL" id="MDR7327470.1"/>
    </source>
</evidence>